<dbReference type="PANTHER" id="PTHR10357">
    <property type="entry name" value="ALPHA-AMYLASE FAMILY MEMBER"/>
    <property type="match status" value="1"/>
</dbReference>
<dbReference type="PANTHER" id="PTHR10357:SF179">
    <property type="entry name" value="NEUTRAL AND BASIC AMINO ACID TRANSPORT PROTEIN RBAT"/>
    <property type="match status" value="1"/>
</dbReference>
<dbReference type="AlphaFoldDB" id="A0A183D7Q4"/>
<keyword evidence="3" id="KW-1185">Reference proteome</keyword>
<dbReference type="Gene3D" id="3.20.20.80">
    <property type="entry name" value="Glycosidases"/>
    <property type="match status" value="1"/>
</dbReference>
<evidence type="ECO:0000259" key="1">
    <source>
        <dbReference type="Pfam" id="PF00128"/>
    </source>
</evidence>
<name>A0A183D7Q4_9BILA</name>
<dbReference type="Pfam" id="PF00128">
    <property type="entry name" value="Alpha-amylase"/>
    <property type="match status" value="1"/>
</dbReference>
<evidence type="ECO:0000313" key="2">
    <source>
        <dbReference type="EMBL" id="VDK47074.1"/>
    </source>
</evidence>
<dbReference type="Proteomes" id="UP000271098">
    <property type="component" value="Unassembled WGS sequence"/>
</dbReference>
<protein>
    <submittedName>
        <fullName evidence="4">Aamy domain-containing protein</fullName>
    </submittedName>
</protein>
<dbReference type="EMBL" id="UYRT01009310">
    <property type="protein sequence ID" value="VDK47074.1"/>
    <property type="molecule type" value="Genomic_DNA"/>
</dbReference>
<accession>A0A183D7Q4</accession>
<reference evidence="4" key="1">
    <citation type="submission" date="2016-06" db="UniProtKB">
        <authorList>
            <consortium name="WormBaseParasite"/>
        </authorList>
    </citation>
    <scope>IDENTIFICATION</scope>
</reference>
<organism evidence="4">
    <name type="scientific">Gongylonema pulchrum</name>
    <dbReference type="NCBI Taxonomy" id="637853"/>
    <lineage>
        <taxon>Eukaryota</taxon>
        <taxon>Metazoa</taxon>
        <taxon>Ecdysozoa</taxon>
        <taxon>Nematoda</taxon>
        <taxon>Chromadorea</taxon>
        <taxon>Rhabditida</taxon>
        <taxon>Spirurina</taxon>
        <taxon>Spiruromorpha</taxon>
        <taxon>Spiruroidea</taxon>
        <taxon>Gongylonematidae</taxon>
        <taxon>Gongylonema</taxon>
    </lineage>
</organism>
<dbReference type="InterPro" id="IPR006047">
    <property type="entry name" value="GH13_cat_dom"/>
</dbReference>
<dbReference type="WBParaSite" id="GPUH_0000475201-mRNA-1">
    <property type="protein sequence ID" value="GPUH_0000475201-mRNA-1"/>
    <property type="gene ID" value="GPUH_0000475201"/>
</dbReference>
<dbReference type="InterPro" id="IPR017853">
    <property type="entry name" value="GH"/>
</dbReference>
<sequence length="190" mass="21576">MFAGAVVLVVLSPKCVLKKEPEWWRKHVSYQIFTPSFRDSNNDGIGDFSGIKEKLNDLRKVGIQTIWVTPVIATQKDDFLPLDVVDFASVDERFGTTNDLKLLIDEAHQLDMHFTMDLPISTTSASHSWLEYFLFVYPLAAKEYSYNDDSNNKAFSSLDYSSAFFLSNKAVIDKRKGREIFVGHALRGVP</sequence>
<dbReference type="OrthoDB" id="1740265at2759"/>
<gene>
    <name evidence="2" type="ORF">GPUH_LOCUS4745</name>
</gene>
<proteinExistence type="predicted"/>
<evidence type="ECO:0000313" key="3">
    <source>
        <dbReference type="Proteomes" id="UP000271098"/>
    </source>
</evidence>
<dbReference type="SUPFAM" id="SSF51445">
    <property type="entry name" value="(Trans)glycosidases"/>
    <property type="match status" value="1"/>
</dbReference>
<evidence type="ECO:0000313" key="4">
    <source>
        <dbReference type="WBParaSite" id="GPUH_0000475201-mRNA-1"/>
    </source>
</evidence>
<dbReference type="GO" id="GO:0005975">
    <property type="term" value="P:carbohydrate metabolic process"/>
    <property type="evidence" value="ECO:0007669"/>
    <property type="project" value="InterPro"/>
</dbReference>
<reference evidence="2 3" key="2">
    <citation type="submission" date="2018-11" db="EMBL/GenBank/DDBJ databases">
        <authorList>
            <consortium name="Pathogen Informatics"/>
        </authorList>
    </citation>
    <scope>NUCLEOTIDE SEQUENCE [LARGE SCALE GENOMIC DNA]</scope>
</reference>
<feature type="domain" description="Glycosyl hydrolase family 13 catalytic" evidence="1">
    <location>
        <begin position="31"/>
        <end position="132"/>
    </location>
</feature>